<sequence length="121" mass="14189">MMGRRELRPIPLPDPDVVFRPTRRDVDPNTREFTEHALWDHHEWQAHGECWLWCGSTDIEVTWIEAVQSSGMHAAFYLCRACLYELDQRVLKTIMHRDTGLPPTSREPAQSRVQDATHRPQ</sequence>
<name>A0AAP6BM09_9ACTN</name>
<dbReference type="EMBL" id="JARAWC010000085">
    <property type="protein sequence ID" value="MDX2967171.1"/>
    <property type="molecule type" value="Genomic_DNA"/>
</dbReference>
<accession>A0AAP6BM09</accession>
<proteinExistence type="predicted"/>
<gene>
    <name evidence="2" type="ORF">PV399_46885</name>
    <name evidence="3" type="ORF">PV666_47310</name>
</gene>
<protein>
    <submittedName>
        <fullName evidence="2">Uncharacterized protein</fullName>
    </submittedName>
</protein>
<keyword evidence="4" id="KW-1185">Reference proteome</keyword>
<reference evidence="2 4" key="1">
    <citation type="journal article" date="2023" name="Microb. Genom.">
        <title>Mesoterricola silvestris gen. nov., sp. nov., Mesoterricola sediminis sp. nov., Geothrix oryzae sp. nov., Geothrix edaphica sp. nov., Geothrix rubra sp. nov., and Geothrix limicola sp. nov., six novel members of Acidobacteriota isolated from soils.</title>
        <authorList>
            <person name="Weisberg A.J."/>
            <person name="Pearce E."/>
            <person name="Kramer C.G."/>
            <person name="Chang J.H."/>
            <person name="Clarke C.R."/>
        </authorList>
    </citation>
    <scope>NUCLEOTIDE SEQUENCE</scope>
    <source>
        <strain evidence="3 4">NB05-1H</strain>
        <strain evidence="2">NRRL_B-16521</strain>
    </source>
</reference>
<evidence type="ECO:0000313" key="3">
    <source>
        <dbReference type="EMBL" id="MDX3025425.1"/>
    </source>
</evidence>
<evidence type="ECO:0000313" key="5">
    <source>
        <dbReference type="Proteomes" id="UP001282288"/>
    </source>
</evidence>
<dbReference type="Proteomes" id="UP001282288">
    <property type="component" value="Unassembled WGS sequence"/>
</dbReference>
<evidence type="ECO:0000313" key="4">
    <source>
        <dbReference type="Proteomes" id="UP001272987"/>
    </source>
</evidence>
<evidence type="ECO:0000313" key="2">
    <source>
        <dbReference type="EMBL" id="MDX2967171.1"/>
    </source>
</evidence>
<comment type="caution">
    <text evidence="2">The sequence shown here is derived from an EMBL/GenBank/DDBJ whole genome shotgun (WGS) entry which is preliminary data.</text>
</comment>
<evidence type="ECO:0000256" key="1">
    <source>
        <dbReference type="SAM" id="MobiDB-lite"/>
    </source>
</evidence>
<dbReference type="EMBL" id="JARAWP010000047">
    <property type="protein sequence ID" value="MDX3025425.1"/>
    <property type="molecule type" value="Genomic_DNA"/>
</dbReference>
<organism evidence="2 5">
    <name type="scientific">Streptomyces acidiscabies</name>
    <dbReference type="NCBI Taxonomy" id="42234"/>
    <lineage>
        <taxon>Bacteria</taxon>
        <taxon>Bacillati</taxon>
        <taxon>Actinomycetota</taxon>
        <taxon>Actinomycetes</taxon>
        <taxon>Kitasatosporales</taxon>
        <taxon>Streptomycetaceae</taxon>
        <taxon>Streptomyces</taxon>
    </lineage>
</organism>
<feature type="region of interest" description="Disordered" evidence="1">
    <location>
        <begin position="97"/>
        <end position="121"/>
    </location>
</feature>
<dbReference type="RefSeq" id="WP_050987326.1">
    <property type="nucleotide sequence ID" value="NZ_CP122369.1"/>
</dbReference>
<dbReference type="Proteomes" id="UP001272987">
    <property type="component" value="Unassembled WGS sequence"/>
</dbReference>
<dbReference type="AlphaFoldDB" id="A0AAP6BM09"/>
<dbReference type="GeneID" id="69812382"/>